<dbReference type="InterPro" id="IPR009057">
    <property type="entry name" value="Homeodomain-like_sf"/>
</dbReference>
<dbReference type="Gene3D" id="1.10.10.60">
    <property type="entry name" value="Homeodomain-like"/>
    <property type="match status" value="2"/>
</dbReference>
<dbReference type="Gene3D" id="2.60.120.260">
    <property type="entry name" value="Galactose-binding domain-like"/>
    <property type="match status" value="1"/>
</dbReference>
<dbReference type="RefSeq" id="WP_188776238.1">
    <property type="nucleotide sequence ID" value="NZ_BMMB01000006.1"/>
</dbReference>
<keyword evidence="6" id="KW-1185">Reference proteome</keyword>
<evidence type="ECO:0000256" key="3">
    <source>
        <dbReference type="ARBA" id="ARBA00023163"/>
    </source>
</evidence>
<proteinExistence type="predicted"/>
<dbReference type="PROSITE" id="PS00041">
    <property type="entry name" value="HTH_ARAC_FAMILY_1"/>
    <property type="match status" value="1"/>
</dbReference>
<dbReference type="SUPFAM" id="SSF46689">
    <property type="entry name" value="Homeodomain-like"/>
    <property type="match status" value="2"/>
</dbReference>
<keyword evidence="2" id="KW-0238">DNA-binding</keyword>
<dbReference type="SMART" id="SM00342">
    <property type="entry name" value="HTH_ARAC"/>
    <property type="match status" value="1"/>
</dbReference>
<evidence type="ECO:0000256" key="2">
    <source>
        <dbReference type="ARBA" id="ARBA00023125"/>
    </source>
</evidence>
<dbReference type="InterPro" id="IPR020449">
    <property type="entry name" value="Tscrpt_reg_AraC-type_HTH"/>
</dbReference>
<keyword evidence="1" id="KW-0805">Transcription regulation</keyword>
<evidence type="ECO:0000313" key="6">
    <source>
        <dbReference type="Proteomes" id="UP001185028"/>
    </source>
</evidence>
<dbReference type="InterPro" id="IPR018062">
    <property type="entry name" value="HTH_AraC-typ_CS"/>
</dbReference>
<evidence type="ECO:0000313" key="5">
    <source>
        <dbReference type="EMBL" id="MDR6244250.1"/>
    </source>
</evidence>
<evidence type="ECO:0000256" key="1">
    <source>
        <dbReference type="ARBA" id="ARBA00023015"/>
    </source>
</evidence>
<name>A0ABU1IZ32_9BACL</name>
<dbReference type="PANTHER" id="PTHR47504">
    <property type="entry name" value="RIGHT ORIGIN-BINDING PROTEIN"/>
    <property type="match status" value="1"/>
</dbReference>
<gene>
    <name evidence="5" type="ORF">JOC58_002143</name>
</gene>
<dbReference type="PANTHER" id="PTHR47504:SF6">
    <property type="entry name" value="ARAC-FAMILY TRANSCRIPTIONAL REGULATOR"/>
    <property type="match status" value="1"/>
</dbReference>
<dbReference type="PROSITE" id="PS01124">
    <property type="entry name" value="HTH_ARAC_FAMILY_2"/>
    <property type="match status" value="1"/>
</dbReference>
<sequence length="309" mass="35249">MKHTRHIQHSIEYIEAHLHEQLSLQHIAAQVGFAPNYFHHLFSRAVGRGIADYIRQRRLCQSALLLITTEQGILDIAMQCGFESQEAFTRAFKKEYALPPGRYRKLFQQDATLTYHKGESTMNMTYTSPSESPIEGWFLSGTSMHHYAIELDGAQVHTGRQSAHLYTPSTDQAPSMAMQEQQFGTLMQQFQAHAYRGKRMRFSGFVKTSAVQQSCGLWMRVDDRYENVLQFDNMHNRPITGDCDWNHYAIVLDIPPESTIIAFGVMLVGKGHVWIDSLRFEEVGLDVPLTNLDPDADLPAAPQNLDFEQ</sequence>
<organism evidence="5 6">
    <name type="scientific">Paenibacillus hunanensis</name>
    <dbReference type="NCBI Taxonomy" id="539262"/>
    <lineage>
        <taxon>Bacteria</taxon>
        <taxon>Bacillati</taxon>
        <taxon>Bacillota</taxon>
        <taxon>Bacilli</taxon>
        <taxon>Bacillales</taxon>
        <taxon>Paenibacillaceae</taxon>
        <taxon>Paenibacillus</taxon>
    </lineage>
</organism>
<dbReference type="Proteomes" id="UP001185028">
    <property type="component" value="Unassembled WGS sequence"/>
</dbReference>
<feature type="domain" description="HTH araC/xylS-type" evidence="4">
    <location>
        <begin position="8"/>
        <end position="106"/>
    </location>
</feature>
<dbReference type="EMBL" id="JAVDQH010000007">
    <property type="protein sequence ID" value="MDR6244250.1"/>
    <property type="molecule type" value="Genomic_DNA"/>
</dbReference>
<dbReference type="InterPro" id="IPR018060">
    <property type="entry name" value="HTH_AraC"/>
</dbReference>
<dbReference type="Pfam" id="PF12833">
    <property type="entry name" value="HTH_18"/>
    <property type="match status" value="1"/>
</dbReference>
<evidence type="ECO:0000259" key="4">
    <source>
        <dbReference type="PROSITE" id="PS01124"/>
    </source>
</evidence>
<comment type="caution">
    <text evidence="5">The sequence shown here is derived from an EMBL/GenBank/DDBJ whole genome shotgun (WGS) entry which is preliminary data.</text>
</comment>
<dbReference type="InterPro" id="IPR050959">
    <property type="entry name" value="MarA-like"/>
</dbReference>
<protein>
    <submittedName>
        <fullName evidence="5">AraC-like DNA-binding protein</fullName>
    </submittedName>
</protein>
<reference evidence="5 6" key="1">
    <citation type="submission" date="2023-07" db="EMBL/GenBank/DDBJ databases">
        <title>Genomic Encyclopedia of Type Strains, Phase IV (KMG-IV): sequencing the most valuable type-strain genomes for metagenomic binning, comparative biology and taxonomic classification.</title>
        <authorList>
            <person name="Goeker M."/>
        </authorList>
    </citation>
    <scope>NUCLEOTIDE SEQUENCE [LARGE SCALE GENOMIC DNA]</scope>
    <source>
        <strain evidence="5 6">DSM 22170</strain>
    </source>
</reference>
<dbReference type="PRINTS" id="PR00032">
    <property type="entry name" value="HTHARAC"/>
</dbReference>
<accession>A0ABU1IZ32</accession>
<keyword evidence="3" id="KW-0804">Transcription</keyword>